<dbReference type="GO" id="GO:0003964">
    <property type="term" value="F:RNA-directed DNA polymerase activity"/>
    <property type="evidence" value="ECO:0007669"/>
    <property type="project" value="UniProtKB-KW"/>
</dbReference>
<proteinExistence type="predicted"/>
<keyword evidence="2" id="KW-0548">Nucleotidyltransferase</keyword>
<dbReference type="Pfam" id="PF00078">
    <property type="entry name" value="RVT_1"/>
    <property type="match status" value="1"/>
</dbReference>
<keyword evidence="2" id="KW-0695">RNA-directed DNA polymerase</keyword>
<comment type="caution">
    <text evidence="2">The sequence shown here is derived from an EMBL/GenBank/DDBJ whole genome shotgun (WGS) entry which is preliminary data.</text>
</comment>
<gene>
    <name evidence="2" type="primary">ltrA</name>
    <name evidence="2" type="ORF">E6H02_08140</name>
</gene>
<dbReference type="InterPro" id="IPR051083">
    <property type="entry name" value="GrpII_Intron_Splice-Mob/Def"/>
</dbReference>
<dbReference type="PROSITE" id="PS50878">
    <property type="entry name" value="RT_POL"/>
    <property type="match status" value="1"/>
</dbReference>
<name>A0A537LQW7_9BACT</name>
<evidence type="ECO:0000313" key="3">
    <source>
        <dbReference type="Proteomes" id="UP000320393"/>
    </source>
</evidence>
<dbReference type="NCBIfam" id="TIGR04416">
    <property type="entry name" value="group_II_RT_mat"/>
    <property type="match status" value="1"/>
</dbReference>
<dbReference type="AlphaFoldDB" id="A0A537LQW7"/>
<dbReference type="InterPro" id="IPR000477">
    <property type="entry name" value="RT_dom"/>
</dbReference>
<keyword evidence="2" id="KW-0808">Transferase</keyword>
<dbReference type="PANTHER" id="PTHR34047">
    <property type="entry name" value="NUCLEAR INTRON MATURASE 1, MITOCHONDRIAL-RELATED"/>
    <property type="match status" value="1"/>
</dbReference>
<dbReference type="InterPro" id="IPR043502">
    <property type="entry name" value="DNA/RNA_pol_sf"/>
</dbReference>
<accession>A0A537LQW7</accession>
<dbReference type="SUPFAM" id="SSF56672">
    <property type="entry name" value="DNA/RNA polymerases"/>
    <property type="match status" value="1"/>
</dbReference>
<dbReference type="InterPro" id="IPR030931">
    <property type="entry name" value="Group_II_RT_mat"/>
</dbReference>
<dbReference type="CDD" id="cd01651">
    <property type="entry name" value="RT_G2_intron"/>
    <property type="match status" value="1"/>
</dbReference>
<reference evidence="2 3" key="1">
    <citation type="journal article" date="2019" name="Nat. Microbiol.">
        <title>Mediterranean grassland soil C-N compound turnover is dependent on rainfall and depth, and is mediated by genomically divergent microorganisms.</title>
        <authorList>
            <person name="Diamond S."/>
            <person name="Andeer P.F."/>
            <person name="Li Z."/>
            <person name="Crits-Christoph A."/>
            <person name="Burstein D."/>
            <person name="Anantharaman K."/>
            <person name="Lane K.R."/>
            <person name="Thomas B.C."/>
            <person name="Pan C."/>
            <person name="Northen T.R."/>
            <person name="Banfield J.F."/>
        </authorList>
    </citation>
    <scope>NUCLEOTIDE SEQUENCE [LARGE SCALE GENOMIC DNA]</scope>
    <source>
        <strain evidence="2">NP_5</strain>
    </source>
</reference>
<evidence type="ECO:0000259" key="1">
    <source>
        <dbReference type="PROSITE" id="PS50878"/>
    </source>
</evidence>
<dbReference type="Proteomes" id="UP000320393">
    <property type="component" value="Unassembled WGS sequence"/>
</dbReference>
<dbReference type="PANTHER" id="PTHR34047:SF8">
    <property type="entry name" value="PROTEIN YKFC"/>
    <property type="match status" value="1"/>
</dbReference>
<protein>
    <submittedName>
        <fullName evidence="2">Group II intron reverse transcriptase/maturase</fullName>
        <ecNumber evidence="2">2.7.7.49</ecNumber>
    </submittedName>
</protein>
<evidence type="ECO:0000313" key="2">
    <source>
        <dbReference type="EMBL" id="TMJ10332.1"/>
    </source>
</evidence>
<dbReference type="EC" id="2.7.7.49" evidence="2"/>
<organism evidence="2 3">
    <name type="scientific">Candidatus Segetimicrobium genomatis</name>
    <dbReference type="NCBI Taxonomy" id="2569760"/>
    <lineage>
        <taxon>Bacteria</taxon>
        <taxon>Bacillati</taxon>
        <taxon>Candidatus Sysuimicrobiota</taxon>
        <taxon>Candidatus Sysuimicrobiia</taxon>
        <taxon>Candidatus Sysuimicrobiales</taxon>
        <taxon>Candidatus Segetimicrobiaceae</taxon>
        <taxon>Candidatus Segetimicrobium</taxon>
    </lineage>
</organism>
<dbReference type="EMBL" id="VBAM01000303">
    <property type="protein sequence ID" value="TMJ10332.1"/>
    <property type="molecule type" value="Genomic_DNA"/>
</dbReference>
<sequence length="439" mass="51483">MPERPSSESVSTKTRRIAELAKNMPQLVLTTLAHHIDHEWLKEAYRRTRKDGARGVDGQRAEEYAVRLDENLIALLNRFKAGTYKAPPVRRVHIPKGVGSKTRPIGVPTFEDKVLQRAVVMVLEAVYEQDFLDCSYGFRPGRSAHRALETLWKGLMAPMWGGWVLEIDIQSFFDTMDHGQLRSFLDQRVRDGTIRRMIDKWLKAGVLEDGRVWRTEEGTPQGGVLSPLLANIYLHEVLDRWFTMDVLPRMRGRAFMIRYADDAVLVFEREEDARRVLDVLPKRFGKYALGLHPEKTRLVHFQQPGRVDPRDIGNFDFLGFRHYWGKTRKGRWAVHRKTAPSRFTRALRVVTLWCRNHRHLPVREQHRTLGHKMRGHYAYYGITGNSLRLARFRHEVERIWFKWLGRRSRRARMSWERFGELLKRYPLPPARAIHSVLAT</sequence>
<feature type="domain" description="Reverse transcriptase" evidence="1">
    <location>
        <begin position="75"/>
        <end position="322"/>
    </location>
</feature>